<sequence length="306" mass="33157">MRDLRFGFSLNPTTDIAAHRDLVRAAEEEGLDLVGVQDHPYSPALVDTFTLIAMLLEGTERLRFFPDVANLPLRHPSMLAKTAASLDLLSAGRFELGIGGGGYWSAIARMGMTPQLGRAEALSQLGEAVQILRALWRSAPEPVTFEGRHYTIPGLRSGPAPAHPIGIWIGAQGPRSLELTGRLADGRAAPIPSYLPYEKWAESNALIDEAARASGRNPQDVLRIAQLVGTITDRPGNAAARTGKAPVRATAEQWAALLARLATEQPFRTFVFWPEEATVDQIGRFAREVVPAVREMLDQAPPLACS</sequence>
<dbReference type="EMBL" id="JACMSF010000006">
    <property type="protein sequence ID" value="MBC2901589.1"/>
    <property type="molecule type" value="Genomic_DNA"/>
</dbReference>
<dbReference type="GO" id="GO:0016705">
    <property type="term" value="F:oxidoreductase activity, acting on paired donors, with incorporation or reduction of molecular oxygen"/>
    <property type="evidence" value="ECO:0007669"/>
    <property type="project" value="InterPro"/>
</dbReference>
<organism evidence="3 4">
    <name type="scientific">Streptomyces cupreus</name>
    <dbReference type="NCBI Taxonomy" id="2759956"/>
    <lineage>
        <taxon>Bacteria</taxon>
        <taxon>Bacillati</taxon>
        <taxon>Actinomycetota</taxon>
        <taxon>Actinomycetes</taxon>
        <taxon>Kitasatosporales</taxon>
        <taxon>Streptomycetaceae</taxon>
        <taxon>Streptomyces</taxon>
    </lineage>
</organism>
<dbReference type="InterPro" id="IPR036661">
    <property type="entry name" value="Luciferase-like_sf"/>
</dbReference>
<evidence type="ECO:0000256" key="1">
    <source>
        <dbReference type="ARBA" id="ARBA00023002"/>
    </source>
</evidence>
<name>A0A7X1J040_9ACTN</name>
<evidence type="ECO:0000259" key="2">
    <source>
        <dbReference type="Pfam" id="PF00296"/>
    </source>
</evidence>
<protein>
    <submittedName>
        <fullName evidence="3">LLM class flavin-dependent oxidoreductase</fullName>
    </submittedName>
</protein>
<keyword evidence="4" id="KW-1185">Reference proteome</keyword>
<dbReference type="Proteomes" id="UP000584670">
    <property type="component" value="Unassembled WGS sequence"/>
</dbReference>
<dbReference type="InterPro" id="IPR050564">
    <property type="entry name" value="F420-G6PD/mer"/>
</dbReference>
<dbReference type="Gene3D" id="3.20.20.30">
    <property type="entry name" value="Luciferase-like domain"/>
    <property type="match status" value="1"/>
</dbReference>
<dbReference type="PANTHER" id="PTHR43244">
    <property type="match status" value="1"/>
</dbReference>
<reference evidence="3 4" key="1">
    <citation type="submission" date="2020-08" db="EMBL/GenBank/DDBJ databases">
        <title>Streptomyces sp. PSKA01 genome sequencing and assembly.</title>
        <authorList>
            <person name="Mandal S."/>
            <person name="Maiti P.K."/>
            <person name="Das P."/>
        </authorList>
    </citation>
    <scope>NUCLEOTIDE SEQUENCE [LARGE SCALE GENOMIC DNA]</scope>
    <source>
        <strain evidence="3 4">PSKA01</strain>
    </source>
</reference>
<dbReference type="AlphaFoldDB" id="A0A7X1J040"/>
<dbReference type="Pfam" id="PF00296">
    <property type="entry name" value="Bac_luciferase"/>
    <property type="match status" value="1"/>
</dbReference>
<feature type="domain" description="Luciferase-like" evidence="2">
    <location>
        <begin position="13"/>
        <end position="247"/>
    </location>
</feature>
<dbReference type="InterPro" id="IPR011251">
    <property type="entry name" value="Luciferase-like_dom"/>
</dbReference>
<accession>A0A7X1J040</accession>
<comment type="caution">
    <text evidence="3">The sequence shown here is derived from an EMBL/GenBank/DDBJ whole genome shotgun (WGS) entry which is preliminary data.</text>
</comment>
<proteinExistence type="predicted"/>
<evidence type="ECO:0000313" key="3">
    <source>
        <dbReference type="EMBL" id="MBC2901589.1"/>
    </source>
</evidence>
<gene>
    <name evidence="3" type="ORF">H4N64_08215</name>
</gene>
<evidence type="ECO:0000313" key="4">
    <source>
        <dbReference type="Proteomes" id="UP000584670"/>
    </source>
</evidence>
<dbReference type="PANTHER" id="PTHR43244:SF1">
    <property type="entry name" value="5,10-METHYLENETETRAHYDROMETHANOPTERIN REDUCTASE"/>
    <property type="match status" value="1"/>
</dbReference>
<dbReference type="RefSeq" id="WP_186281446.1">
    <property type="nucleotide sequence ID" value="NZ_JACMSF010000006.1"/>
</dbReference>
<dbReference type="SUPFAM" id="SSF51679">
    <property type="entry name" value="Bacterial luciferase-like"/>
    <property type="match status" value="1"/>
</dbReference>
<keyword evidence="1" id="KW-0560">Oxidoreductase</keyword>